<sequence length="501" mass="54844">MNAATGQSLIFWFDLFVLTFGLFYADIISDIYQLVFFASNGLYEYFFLNFAGMLLPPIFTYMELIRFKKRHSPEQDYLQKLLTPQLLLPLLFLAMASQTLMLFLTLVSACLRKHPLLAGAKTAEVAESAISALVQTNFLISAWGGVEEVAALEMHINLGSGIPFSVVVSCLSLGFGFASRDKTDSKVLDLPGKLGFGATFILLVLARFLETLSRVLAYNIFHISVRGWLQYGSFVAIGLALVAAKISFWDAARAADVAAAWQQGCLDQVESSRVALRLLVNEAAVVGHPGQVLEPNSLLRSLVIHVLLVAAAGGAQLVLRAGGAPSDSKVLPDELLLTWLASSLASHFLRQCERGTFYPTVSHCHMRGGAEVISALSWMALCLFSRFEEVSIKMYKYCAAPCLRFARPIFGQSCLRTSGIRQSDSRRLGSNARILGLCALFVVLLGDRIITYSALLAAFRNSEDQAQVPKAVLSALQGGKRTYIVSLKTEEAATRTRKAFQ</sequence>
<dbReference type="AlphaFoldDB" id="A0A812UL90"/>
<reference evidence="2" key="1">
    <citation type="submission" date="2021-02" db="EMBL/GenBank/DDBJ databases">
        <authorList>
            <person name="Dougan E. K."/>
            <person name="Rhodes N."/>
            <person name="Thang M."/>
            <person name="Chan C."/>
        </authorList>
    </citation>
    <scope>NUCLEOTIDE SEQUENCE</scope>
</reference>
<feature type="transmembrane region" description="Helical" evidence="1">
    <location>
        <begin position="190"/>
        <end position="209"/>
    </location>
</feature>
<organism evidence="2 3">
    <name type="scientific">Symbiodinium natans</name>
    <dbReference type="NCBI Taxonomy" id="878477"/>
    <lineage>
        <taxon>Eukaryota</taxon>
        <taxon>Sar</taxon>
        <taxon>Alveolata</taxon>
        <taxon>Dinophyceae</taxon>
        <taxon>Suessiales</taxon>
        <taxon>Symbiodiniaceae</taxon>
        <taxon>Symbiodinium</taxon>
    </lineage>
</organism>
<name>A0A812UL90_9DINO</name>
<keyword evidence="1" id="KW-0472">Membrane</keyword>
<proteinExistence type="predicted"/>
<accession>A0A812UL90</accession>
<protein>
    <submittedName>
        <fullName evidence="2">Uncharacterized protein</fullName>
    </submittedName>
</protein>
<gene>
    <name evidence="2" type="ORF">SNAT2548_LOCUS32377</name>
</gene>
<feature type="transmembrane region" description="Helical" evidence="1">
    <location>
        <begin position="229"/>
        <end position="248"/>
    </location>
</feature>
<keyword evidence="1" id="KW-1133">Transmembrane helix</keyword>
<dbReference type="EMBL" id="CAJNDS010002707">
    <property type="protein sequence ID" value="CAE7569407.1"/>
    <property type="molecule type" value="Genomic_DNA"/>
</dbReference>
<evidence type="ECO:0000313" key="3">
    <source>
        <dbReference type="Proteomes" id="UP000604046"/>
    </source>
</evidence>
<evidence type="ECO:0000256" key="1">
    <source>
        <dbReference type="SAM" id="Phobius"/>
    </source>
</evidence>
<evidence type="ECO:0000313" key="2">
    <source>
        <dbReference type="EMBL" id="CAE7569407.1"/>
    </source>
</evidence>
<feature type="transmembrane region" description="Helical" evidence="1">
    <location>
        <begin position="158"/>
        <end position="178"/>
    </location>
</feature>
<feature type="transmembrane region" description="Helical" evidence="1">
    <location>
        <begin position="434"/>
        <end position="459"/>
    </location>
</feature>
<feature type="transmembrane region" description="Helical" evidence="1">
    <location>
        <begin position="86"/>
        <end position="109"/>
    </location>
</feature>
<comment type="caution">
    <text evidence="2">The sequence shown here is derived from an EMBL/GenBank/DDBJ whole genome shotgun (WGS) entry which is preliminary data.</text>
</comment>
<feature type="transmembrane region" description="Helical" evidence="1">
    <location>
        <begin position="9"/>
        <end position="25"/>
    </location>
</feature>
<feature type="transmembrane region" description="Helical" evidence="1">
    <location>
        <begin position="45"/>
        <end position="65"/>
    </location>
</feature>
<keyword evidence="1" id="KW-0812">Transmembrane</keyword>
<keyword evidence="3" id="KW-1185">Reference proteome</keyword>
<dbReference type="Proteomes" id="UP000604046">
    <property type="component" value="Unassembled WGS sequence"/>
</dbReference>
<dbReference type="OrthoDB" id="445920at2759"/>